<organism evidence="4 5">
    <name type="scientific">Parathielavia appendiculata</name>
    <dbReference type="NCBI Taxonomy" id="2587402"/>
    <lineage>
        <taxon>Eukaryota</taxon>
        <taxon>Fungi</taxon>
        <taxon>Dikarya</taxon>
        <taxon>Ascomycota</taxon>
        <taxon>Pezizomycotina</taxon>
        <taxon>Sordariomycetes</taxon>
        <taxon>Sordariomycetidae</taxon>
        <taxon>Sordariales</taxon>
        <taxon>Chaetomiaceae</taxon>
        <taxon>Parathielavia</taxon>
    </lineage>
</organism>
<dbReference type="GO" id="GO:0051315">
    <property type="term" value="P:attachment of mitotic spindle microtubules to kinetochore"/>
    <property type="evidence" value="ECO:0007669"/>
    <property type="project" value="TreeGrafter"/>
</dbReference>
<dbReference type="GeneID" id="87825478"/>
<keyword evidence="1" id="KW-0175">Coiled coil</keyword>
<feature type="region of interest" description="Disordered" evidence="2">
    <location>
        <begin position="258"/>
        <end position="282"/>
    </location>
</feature>
<name>A0AAN6Z4U2_9PEZI</name>
<evidence type="ECO:0000313" key="5">
    <source>
        <dbReference type="Proteomes" id="UP001302602"/>
    </source>
</evidence>
<comment type="caution">
    <text evidence="4">The sequence shown here is derived from an EMBL/GenBank/DDBJ whole genome shotgun (WGS) entry which is preliminary data.</text>
</comment>
<gene>
    <name evidence="4" type="ORF">N657DRAFT_570115</name>
</gene>
<reference evidence="4" key="1">
    <citation type="journal article" date="2023" name="Mol. Phylogenet. Evol.">
        <title>Genome-scale phylogeny and comparative genomics of the fungal order Sordariales.</title>
        <authorList>
            <person name="Hensen N."/>
            <person name="Bonometti L."/>
            <person name="Westerberg I."/>
            <person name="Brannstrom I.O."/>
            <person name="Guillou S."/>
            <person name="Cros-Aarteil S."/>
            <person name="Calhoun S."/>
            <person name="Haridas S."/>
            <person name="Kuo A."/>
            <person name="Mondo S."/>
            <person name="Pangilinan J."/>
            <person name="Riley R."/>
            <person name="LaButti K."/>
            <person name="Andreopoulos B."/>
            <person name="Lipzen A."/>
            <person name="Chen C."/>
            <person name="Yan M."/>
            <person name="Daum C."/>
            <person name="Ng V."/>
            <person name="Clum A."/>
            <person name="Steindorff A."/>
            <person name="Ohm R.A."/>
            <person name="Martin F."/>
            <person name="Silar P."/>
            <person name="Natvig D.O."/>
            <person name="Lalanne C."/>
            <person name="Gautier V."/>
            <person name="Ament-Velasquez S.L."/>
            <person name="Kruys A."/>
            <person name="Hutchinson M.I."/>
            <person name="Powell A.J."/>
            <person name="Barry K."/>
            <person name="Miller A.N."/>
            <person name="Grigoriev I.V."/>
            <person name="Debuchy R."/>
            <person name="Gladieux P."/>
            <person name="Hiltunen Thoren M."/>
            <person name="Johannesson H."/>
        </authorList>
    </citation>
    <scope>NUCLEOTIDE SEQUENCE</scope>
    <source>
        <strain evidence="4">CBS 731.68</strain>
    </source>
</reference>
<dbReference type="EMBL" id="MU853226">
    <property type="protein sequence ID" value="KAK4125077.1"/>
    <property type="molecule type" value="Genomic_DNA"/>
</dbReference>
<accession>A0AAN6Z4U2</accession>
<dbReference type="RefSeq" id="XP_062648848.1">
    <property type="nucleotide sequence ID" value="XM_062788708.1"/>
</dbReference>
<feature type="compositionally biased region" description="Low complexity" evidence="2">
    <location>
        <begin position="51"/>
        <end position="61"/>
    </location>
</feature>
<evidence type="ECO:0000259" key="3">
    <source>
        <dbReference type="Pfam" id="PF20882"/>
    </source>
</evidence>
<dbReference type="GO" id="GO:0000776">
    <property type="term" value="C:kinetochore"/>
    <property type="evidence" value="ECO:0007669"/>
    <property type="project" value="InterPro"/>
</dbReference>
<dbReference type="Proteomes" id="UP001302602">
    <property type="component" value="Unassembled WGS sequence"/>
</dbReference>
<feature type="coiled-coil region" evidence="1">
    <location>
        <begin position="124"/>
        <end position="155"/>
    </location>
</feature>
<reference evidence="4" key="2">
    <citation type="submission" date="2023-05" db="EMBL/GenBank/DDBJ databases">
        <authorList>
            <consortium name="Lawrence Berkeley National Laboratory"/>
            <person name="Steindorff A."/>
            <person name="Hensen N."/>
            <person name="Bonometti L."/>
            <person name="Westerberg I."/>
            <person name="Brannstrom I.O."/>
            <person name="Guillou S."/>
            <person name="Cros-Aarteil S."/>
            <person name="Calhoun S."/>
            <person name="Haridas S."/>
            <person name="Kuo A."/>
            <person name="Mondo S."/>
            <person name="Pangilinan J."/>
            <person name="Riley R."/>
            <person name="Labutti K."/>
            <person name="Andreopoulos B."/>
            <person name="Lipzen A."/>
            <person name="Chen C."/>
            <person name="Yanf M."/>
            <person name="Daum C."/>
            <person name="Ng V."/>
            <person name="Clum A."/>
            <person name="Ohm R."/>
            <person name="Martin F."/>
            <person name="Silar P."/>
            <person name="Natvig D."/>
            <person name="Lalanne C."/>
            <person name="Gautier V."/>
            <person name="Ament-Velasquez S.L."/>
            <person name="Kruys A."/>
            <person name="Hutchinson M.I."/>
            <person name="Powell A.J."/>
            <person name="Barry K."/>
            <person name="Miller A.N."/>
            <person name="Grigoriev I.V."/>
            <person name="Debuchy R."/>
            <person name="Gladieux P."/>
            <person name="Thoren M.H."/>
            <person name="Johannesson H."/>
        </authorList>
    </citation>
    <scope>NUCLEOTIDE SEQUENCE</scope>
    <source>
        <strain evidence="4">CBS 731.68</strain>
    </source>
</reference>
<protein>
    <recommendedName>
        <fullName evidence="3">Kinetochore protein Sos7 coiled-coil domain-containing protein</fullName>
    </recommendedName>
</protein>
<evidence type="ECO:0000256" key="2">
    <source>
        <dbReference type="SAM" id="MobiDB-lite"/>
    </source>
</evidence>
<dbReference type="PANTHER" id="PTHR37329">
    <property type="entry name" value="KINETOCHORE PROTEIN SOS7"/>
    <property type="match status" value="1"/>
</dbReference>
<proteinExistence type="predicted"/>
<dbReference type="PANTHER" id="PTHR37329:SF1">
    <property type="entry name" value="KINETOCHORE PROTEIN SOS7"/>
    <property type="match status" value="1"/>
</dbReference>
<feature type="compositionally biased region" description="Polar residues" evidence="2">
    <location>
        <begin position="65"/>
        <end position="77"/>
    </location>
</feature>
<dbReference type="Pfam" id="PF20882">
    <property type="entry name" value="Sos7"/>
    <property type="match status" value="1"/>
</dbReference>
<evidence type="ECO:0000256" key="1">
    <source>
        <dbReference type="SAM" id="Coils"/>
    </source>
</evidence>
<feature type="region of interest" description="Disordered" evidence="2">
    <location>
        <begin position="42"/>
        <end position="77"/>
    </location>
</feature>
<dbReference type="InterPro" id="IPR037475">
    <property type="entry name" value="Sos7"/>
</dbReference>
<feature type="domain" description="Kinetochore protein Sos7 coiled-coil" evidence="3">
    <location>
        <begin position="89"/>
        <end position="163"/>
    </location>
</feature>
<keyword evidence="5" id="KW-1185">Reference proteome</keyword>
<dbReference type="GO" id="GO:0034501">
    <property type="term" value="P:protein localization to kinetochore"/>
    <property type="evidence" value="ECO:0007669"/>
    <property type="project" value="InterPro"/>
</dbReference>
<dbReference type="Gene3D" id="1.10.287.1490">
    <property type="match status" value="1"/>
</dbReference>
<sequence>MSHIELSRQRITNDVLRVLEQLESASSHEYTIVKISEPISSAAHASDDAKTTNNNDNNNAAPRTSDVSTSSLDAPTPSSLEADLAHYRELFAKLRFSYVEQVTKEKFIRAIVGDPPLIVSPQEIADLEASNAEAKAELKALKTEVAEMVDTLEQRGRELAGRYEKVNGEMQFARELPGKIAALEERVAELRVRQQLLAPGAKPEMSLPLGKTLALVEGKRRELAGVERQLELLSAQVPRKRKEVERLRGEVAALENRRANSAAAAREAKRRRGNAQSGVEDELEARGRWYRASETVLRRVLDLQG</sequence>
<evidence type="ECO:0000313" key="4">
    <source>
        <dbReference type="EMBL" id="KAK4125077.1"/>
    </source>
</evidence>
<dbReference type="InterPro" id="IPR048781">
    <property type="entry name" value="Sos7_CC"/>
</dbReference>
<dbReference type="AlphaFoldDB" id="A0AAN6Z4U2"/>